<feature type="transmembrane region" description="Helical" evidence="1">
    <location>
        <begin position="139"/>
        <end position="159"/>
    </location>
</feature>
<dbReference type="EMBL" id="QNBE01000066">
    <property type="protein sequence ID" value="RKX69784.1"/>
    <property type="molecule type" value="Genomic_DNA"/>
</dbReference>
<reference evidence="3 4" key="1">
    <citation type="submission" date="2018-06" db="EMBL/GenBank/DDBJ databases">
        <title>Extensive metabolic versatility and redundancy in microbially diverse, dynamic hydrothermal sediments.</title>
        <authorList>
            <person name="Dombrowski N."/>
            <person name="Teske A."/>
            <person name="Baker B.J."/>
        </authorList>
    </citation>
    <scope>NUCLEOTIDE SEQUENCE [LARGE SCALE GENOMIC DNA]</scope>
    <source>
        <strain evidence="3">B36_G15</strain>
    </source>
</reference>
<evidence type="ECO:0000313" key="4">
    <source>
        <dbReference type="Proteomes" id="UP000268469"/>
    </source>
</evidence>
<feature type="domain" description="DUF6754" evidence="2">
    <location>
        <begin position="130"/>
        <end position="376"/>
    </location>
</feature>
<dbReference type="Pfam" id="PF20539">
    <property type="entry name" value="DUF6754"/>
    <property type="match status" value="1"/>
</dbReference>
<evidence type="ECO:0000256" key="1">
    <source>
        <dbReference type="SAM" id="Phobius"/>
    </source>
</evidence>
<keyword evidence="1" id="KW-1133">Transmembrane helix</keyword>
<dbReference type="AlphaFoldDB" id="A0A660SG68"/>
<comment type="caution">
    <text evidence="3">The sequence shown here is derived from an EMBL/GenBank/DDBJ whole genome shotgun (WGS) entry which is preliminary data.</text>
</comment>
<name>A0A660SG68_UNCW3</name>
<feature type="transmembrane region" description="Helical" evidence="1">
    <location>
        <begin position="358"/>
        <end position="378"/>
    </location>
</feature>
<dbReference type="InterPro" id="IPR013783">
    <property type="entry name" value="Ig-like_fold"/>
</dbReference>
<dbReference type="Proteomes" id="UP000268469">
    <property type="component" value="Unassembled WGS sequence"/>
</dbReference>
<sequence length="388" mass="42640">MIILLAFLILPPGWVEVKDNPDDAGGAVVVTWEKVSGIDGYLVFRHLADETDRNRLAELKAKLVAGTITSEEKKELRYLSEGKQGFLIPAHITSYLDENVRDGIRYYYVIGAILGSDTAFSKPSSPVTSRPQWFHTGRINVLVGVILFTGLLLFFLAAARKGKKLFVRRISGLSAVEDAVGRATEMGKPILYIPGLAPISFTATIASMNILSEIAKRTAQYETPIKVANRDPVVYTITKEVVKESYTTVGRPDLFKDEYVVYLTQDQFGFAAAVDGLMMREKPSTNFFIGYFWAESLLLAEIGAATGAIQIAGTDAVHQLPFFITACDYCLIGEELYAASAYLSKDPILLSALKAQDYGKAIITGLLILGTLLAFTLWPQVLSLFQIK</sequence>
<keyword evidence="1" id="KW-0472">Membrane</keyword>
<evidence type="ECO:0000259" key="2">
    <source>
        <dbReference type="Pfam" id="PF20539"/>
    </source>
</evidence>
<dbReference type="InterPro" id="IPR046642">
    <property type="entry name" value="DUF6754"/>
</dbReference>
<dbReference type="Gene3D" id="2.60.40.10">
    <property type="entry name" value="Immunoglobulins"/>
    <property type="match status" value="1"/>
</dbReference>
<keyword evidence="1" id="KW-0812">Transmembrane</keyword>
<evidence type="ECO:0000313" key="3">
    <source>
        <dbReference type="EMBL" id="RKX69784.1"/>
    </source>
</evidence>
<gene>
    <name evidence="3" type="ORF">DRP53_07145</name>
</gene>
<proteinExistence type="predicted"/>
<organism evidence="3 4">
    <name type="scientific">candidate division WOR-3 bacterium</name>
    <dbReference type="NCBI Taxonomy" id="2052148"/>
    <lineage>
        <taxon>Bacteria</taxon>
        <taxon>Bacteria division WOR-3</taxon>
    </lineage>
</organism>
<accession>A0A660SG68</accession>
<protein>
    <recommendedName>
        <fullName evidence="2">DUF6754 domain-containing protein</fullName>
    </recommendedName>
</protein>